<protein>
    <submittedName>
        <fullName evidence="1">Uncharacterized protein</fullName>
    </submittedName>
</protein>
<reference evidence="1 2" key="1">
    <citation type="journal article" date="2017" name="Genome Biol. Evol.">
        <title>Phytophthora megakarya and P. palmivora, closely related causal agents of cacao black pod rot, underwent increases in genome sizes and gene numbers by different mechanisms.</title>
        <authorList>
            <person name="Ali S.S."/>
            <person name="Shao J."/>
            <person name="Lary D.J."/>
            <person name="Kronmiller B."/>
            <person name="Shen D."/>
            <person name="Strem M.D."/>
            <person name="Amoako-Attah I."/>
            <person name="Akrofi A.Y."/>
            <person name="Begoude B.A."/>
            <person name="Ten Hoopen G.M."/>
            <person name="Coulibaly K."/>
            <person name="Kebe B.I."/>
            <person name="Melnick R.L."/>
            <person name="Guiltinan M.J."/>
            <person name="Tyler B.M."/>
            <person name="Meinhardt L.W."/>
            <person name="Bailey B.A."/>
        </authorList>
    </citation>
    <scope>NUCLEOTIDE SEQUENCE [LARGE SCALE GENOMIC DNA]</scope>
    <source>
        <strain evidence="2">sbr112.9</strain>
    </source>
</reference>
<keyword evidence="2" id="KW-1185">Reference proteome</keyword>
<evidence type="ECO:0000313" key="1">
    <source>
        <dbReference type="EMBL" id="POM57914.1"/>
    </source>
</evidence>
<gene>
    <name evidence="1" type="ORF">PHPALM_37515</name>
</gene>
<name>A0A2P4WX82_9STRA</name>
<evidence type="ECO:0000313" key="2">
    <source>
        <dbReference type="Proteomes" id="UP000237271"/>
    </source>
</evidence>
<dbReference type="PANTHER" id="PTHR48471:SF1">
    <property type="entry name" value="DDE TNP4 DOMAIN-CONTAINING PROTEIN"/>
    <property type="match status" value="1"/>
</dbReference>
<organism evidence="1 2">
    <name type="scientific">Phytophthora palmivora</name>
    <dbReference type="NCBI Taxonomy" id="4796"/>
    <lineage>
        <taxon>Eukaryota</taxon>
        <taxon>Sar</taxon>
        <taxon>Stramenopiles</taxon>
        <taxon>Oomycota</taxon>
        <taxon>Peronosporomycetes</taxon>
        <taxon>Peronosporales</taxon>
        <taxon>Peronosporaceae</taxon>
        <taxon>Phytophthora</taxon>
    </lineage>
</organism>
<dbReference type="OrthoDB" id="126322at2759"/>
<proteinExistence type="predicted"/>
<comment type="caution">
    <text evidence="1">The sequence shown here is derived from an EMBL/GenBank/DDBJ whole genome shotgun (WGS) entry which is preliminary data.</text>
</comment>
<accession>A0A2P4WX82</accession>
<dbReference type="PANTHER" id="PTHR48471">
    <property type="entry name" value="DDE TNP4 DOMAIN-CONTAINING PROTEIN"/>
    <property type="match status" value="1"/>
</dbReference>
<dbReference type="AlphaFoldDB" id="A0A2P4WX82"/>
<dbReference type="Proteomes" id="UP000237271">
    <property type="component" value="Unassembled WGS sequence"/>
</dbReference>
<dbReference type="EMBL" id="NCKW01020449">
    <property type="protein sequence ID" value="POM57914.1"/>
    <property type="molecule type" value="Genomic_DNA"/>
</dbReference>
<sequence>MEVANFLIVLCTHLHTTTRMNVALQDLKRRLHDEQMREEHARMVRVRHYLTVSCLPKPEASPWMYIWYYGTDTNFLTVTSLCRYAVNTLEVRFSLFYHIPTFRAKGGRPVKMKHHHQVLGLLLAFYVGSMGHTTLCSNFGVPHSTLSRVL</sequence>